<sequence length="211" mass="23145">MAEVSQRAFARHMGVALNAVQKAIKAGRISLTSTGKIDVDAAERAWRRNTDESRRSFEDLSRPSRALSSTATSSPPADPDDDDLPPAGAGEDPHMAAYRAARAAREQTRLERERMELERDRGNTLSLADAQRMAFTAFRTVRDNVMNVPVRVKDSLAAEADPSRVEAMLEEELARALSSIDAATLMRDSDEEENDGGDRFVSEDDYGGDST</sequence>
<evidence type="ECO:0000313" key="3">
    <source>
        <dbReference type="Proteomes" id="UP000270342"/>
    </source>
</evidence>
<reference evidence="2 3" key="1">
    <citation type="submission" date="2018-10" db="EMBL/GenBank/DDBJ databases">
        <title>Robbsia sp. DHC34, isolated from soil.</title>
        <authorList>
            <person name="Gao Z.-H."/>
            <person name="Qiu L.-H."/>
        </authorList>
    </citation>
    <scope>NUCLEOTIDE SEQUENCE [LARGE SCALE GENOMIC DNA]</scope>
    <source>
        <strain evidence="2 3">DHC34</strain>
    </source>
</reference>
<evidence type="ECO:0008006" key="4">
    <source>
        <dbReference type="Google" id="ProtNLM"/>
    </source>
</evidence>
<dbReference type="EMBL" id="RBZU01000024">
    <property type="protein sequence ID" value="RKP43803.1"/>
    <property type="molecule type" value="Genomic_DNA"/>
</dbReference>
<accession>A0A494X7W1</accession>
<name>A0A494X7W1_9BURK</name>
<keyword evidence="3" id="KW-1185">Reference proteome</keyword>
<protein>
    <recommendedName>
        <fullName evidence="4">Terminase small subunit</fullName>
    </recommendedName>
</protein>
<proteinExistence type="predicted"/>
<feature type="region of interest" description="Disordered" evidence="1">
    <location>
        <begin position="183"/>
        <end position="211"/>
    </location>
</feature>
<comment type="caution">
    <text evidence="2">The sequence shown here is derived from an EMBL/GenBank/DDBJ whole genome shotgun (WGS) entry which is preliminary data.</text>
</comment>
<dbReference type="RefSeq" id="WP_121091502.1">
    <property type="nucleotide sequence ID" value="NZ_RBZU01000024.1"/>
</dbReference>
<feature type="region of interest" description="Disordered" evidence="1">
    <location>
        <begin position="41"/>
        <end position="92"/>
    </location>
</feature>
<organism evidence="2 3">
    <name type="scientific">Pararobbsia silviterrae</name>
    <dbReference type="NCBI Taxonomy" id="1792498"/>
    <lineage>
        <taxon>Bacteria</taxon>
        <taxon>Pseudomonadati</taxon>
        <taxon>Pseudomonadota</taxon>
        <taxon>Betaproteobacteria</taxon>
        <taxon>Burkholderiales</taxon>
        <taxon>Burkholderiaceae</taxon>
        <taxon>Pararobbsia</taxon>
    </lineage>
</organism>
<feature type="compositionally biased region" description="Basic and acidic residues" evidence="1">
    <location>
        <begin position="41"/>
        <end position="62"/>
    </location>
</feature>
<feature type="compositionally biased region" description="Low complexity" evidence="1">
    <location>
        <begin position="63"/>
        <end position="75"/>
    </location>
</feature>
<dbReference type="OrthoDB" id="6050435at2"/>
<dbReference type="Proteomes" id="UP000270342">
    <property type="component" value="Unassembled WGS sequence"/>
</dbReference>
<gene>
    <name evidence="2" type="ORF">D7S86_28460</name>
</gene>
<dbReference type="AlphaFoldDB" id="A0A494X7W1"/>
<evidence type="ECO:0000256" key="1">
    <source>
        <dbReference type="SAM" id="MobiDB-lite"/>
    </source>
</evidence>
<evidence type="ECO:0000313" key="2">
    <source>
        <dbReference type="EMBL" id="RKP43803.1"/>
    </source>
</evidence>